<evidence type="ECO:0000313" key="1">
    <source>
        <dbReference type="EMBL" id="KIM22573.1"/>
    </source>
</evidence>
<proteinExistence type="predicted"/>
<reference evidence="2" key="2">
    <citation type="submission" date="2015-01" db="EMBL/GenBank/DDBJ databases">
        <title>Evolutionary Origins and Diversification of the Mycorrhizal Mutualists.</title>
        <authorList>
            <consortium name="DOE Joint Genome Institute"/>
            <consortium name="Mycorrhizal Genomics Consortium"/>
            <person name="Kohler A."/>
            <person name="Kuo A."/>
            <person name="Nagy L.G."/>
            <person name="Floudas D."/>
            <person name="Copeland A."/>
            <person name="Barry K.W."/>
            <person name="Cichocki N."/>
            <person name="Veneault-Fourrey C."/>
            <person name="LaButti K."/>
            <person name="Lindquist E.A."/>
            <person name="Lipzen A."/>
            <person name="Lundell T."/>
            <person name="Morin E."/>
            <person name="Murat C."/>
            <person name="Riley R."/>
            <person name="Ohm R."/>
            <person name="Sun H."/>
            <person name="Tunlid A."/>
            <person name="Henrissat B."/>
            <person name="Grigoriev I.V."/>
            <person name="Hibbett D.S."/>
            <person name="Martin F."/>
        </authorList>
    </citation>
    <scope>NUCLEOTIDE SEQUENCE [LARGE SCALE GENOMIC DNA]</scope>
    <source>
        <strain evidence="2">MAFF 305830</strain>
    </source>
</reference>
<dbReference type="Proteomes" id="UP000054097">
    <property type="component" value="Unassembled WGS sequence"/>
</dbReference>
<dbReference type="OrthoDB" id="3181669at2759"/>
<gene>
    <name evidence="1" type="ORF">M408DRAFT_28614</name>
</gene>
<evidence type="ECO:0008006" key="3">
    <source>
        <dbReference type="Google" id="ProtNLM"/>
    </source>
</evidence>
<reference evidence="1 2" key="1">
    <citation type="submission" date="2014-04" db="EMBL/GenBank/DDBJ databases">
        <authorList>
            <consortium name="DOE Joint Genome Institute"/>
            <person name="Kuo A."/>
            <person name="Zuccaro A."/>
            <person name="Kohler A."/>
            <person name="Nagy L.G."/>
            <person name="Floudas D."/>
            <person name="Copeland A."/>
            <person name="Barry K.W."/>
            <person name="Cichocki N."/>
            <person name="Veneault-Fourrey C."/>
            <person name="LaButti K."/>
            <person name="Lindquist E.A."/>
            <person name="Lipzen A."/>
            <person name="Lundell T."/>
            <person name="Morin E."/>
            <person name="Murat C."/>
            <person name="Sun H."/>
            <person name="Tunlid A."/>
            <person name="Henrissat B."/>
            <person name="Grigoriev I.V."/>
            <person name="Hibbett D.S."/>
            <person name="Martin F."/>
            <person name="Nordberg H.P."/>
            <person name="Cantor M.N."/>
            <person name="Hua S.X."/>
        </authorList>
    </citation>
    <scope>NUCLEOTIDE SEQUENCE [LARGE SCALE GENOMIC DNA]</scope>
    <source>
        <strain evidence="1 2">MAFF 305830</strain>
    </source>
</reference>
<sequence length="269" mass="30898">MEANNSGRWTVLTEIEKLTQKIVDIETTADRVHHLQQEYNRLVDEETSVSPLGDPLEVLPPELWQSLMPDNLDELFILTLVSSRWCHKLLSMRSLWSRIPLDQTIPDYLVKSLLCIHLSRPLKITLEIDLSLGLWREVAPMIRTESTRIRDLSIVKRSHLTMEESLSLLADFGTLPALTHLDIPFTRGPSLKHGINGFRPLEDICYPPRGLSFDNMPALRYARDLSLSAELLRSKVFSKLEDVKIHDLDTEMAAALHNLPYLRVLRFDD</sequence>
<dbReference type="HOGENOM" id="CLU_1035007_0_0_1"/>
<accession>A0A0C2W824</accession>
<keyword evidence="2" id="KW-1185">Reference proteome</keyword>
<organism evidence="1 2">
    <name type="scientific">Serendipita vermifera MAFF 305830</name>
    <dbReference type="NCBI Taxonomy" id="933852"/>
    <lineage>
        <taxon>Eukaryota</taxon>
        <taxon>Fungi</taxon>
        <taxon>Dikarya</taxon>
        <taxon>Basidiomycota</taxon>
        <taxon>Agaricomycotina</taxon>
        <taxon>Agaricomycetes</taxon>
        <taxon>Sebacinales</taxon>
        <taxon>Serendipitaceae</taxon>
        <taxon>Serendipita</taxon>
    </lineage>
</organism>
<evidence type="ECO:0000313" key="2">
    <source>
        <dbReference type="Proteomes" id="UP000054097"/>
    </source>
</evidence>
<name>A0A0C2W824_SERVB</name>
<dbReference type="AlphaFoldDB" id="A0A0C2W824"/>
<protein>
    <recommendedName>
        <fullName evidence="3">F-box domain-containing protein</fullName>
    </recommendedName>
</protein>
<dbReference type="EMBL" id="KN824353">
    <property type="protein sequence ID" value="KIM22573.1"/>
    <property type="molecule type" value="Genomic_DNA"/>
</dbReference>